<dbReference type="InterPro" id="IPR006566">
    <property type="entry name" value="FBD"/>
</dbReference>
<dbReference type="InterPro" id="IPR055411">
    <property type="entry name" value="LRR_FXL15/At3g58940/PEG3-like"/>
</dbReference>
<protein>
    <submittedName>
        <fullName evidence="2">F-box-like domain superfamily</fullName>
    </submittedName>
</protein>
<dbReference type="Proteomes" id="UP000694251">
    <property type="component" value="Chromosome 12"/>
</dbReference>
<dbReference type="InterPro" id="IPR055294">
    <property type="entry name" value="FBL60-like"/>
</dbReference>
<dbReference type="Pfam" id="PF24758">
    <property type="entry name" value="LRR_At5g56370"/>
    <property type="match status" value="1"/>
</dbReference>
<gene>
    <name evidence="2" type="ORF">ISN44_As12g019330</name>
</gene>
<dbReference type="PANTHER" id="PTHR31293:SF12">
    <property type="entry name" value="RNI-LIKE SUPERFAMILY PROTEIN"/>
    <property type="match status" value="1"/>
</dbReference>
<dbReference type="OrthoDB" id="1083866at2759"/>
<organism evidence="2 3">
    <name type="scientific">Arabidopsis suecica</name>
    <name type="common">Swedish thale-cress</name>
    <name type="synonym">Cardaminopsis suecica</name>
    <dbReference type="NCBI Taxonomy" id="45249"/>
    <lineage>
        <taxon>Eukaryota</taxon>
        <taxon>Viridiplantae</taxon>
        <taxon>Streptophyta</taxon>
        <taxon>Embryophyta</taxon>
        <taxon>Tracheophyta</taxon>
        <taxon>Spermatophyta</taxon>
        <taxon>Magnoliopsida</taxon>
        <taxon>eudicotyledons</taxon>
        <taxon>Gunneridae</taxon>
        <taxon>Pentapetalae</taxon>
        <taxon>rosids</taxon>
        <taxon>malvids</taxon>
        <taxon>Brassicales</taxon>
        <taxon>Brassicaceae</taxon>
        <taxon>Camelineae</taxon>
        <taxon>Arabidopsis</taxon>
    </lineage>
</organism>
<comment type="caution">
    <text evidence="2">The sequence shown here is derived from an EMBL/GenBank/DDBJ whole genome shotgun (WGS) entry which is preliminary data.</text>
</comment>
<dbReference type="PANTHER" id="PTHR31293">
    <property type="entry name" value="RNI-LIKE SUPERFAMILY PROTEIN"/>
    <property type="match status" value="1"/>
</dbReference>
<evidence type="ECO:0000259" key="1">
    <source>
        <dbReference type="SMART" id="SM00579"/>
    </source>
</evidence>
<evidence type="ECO:0000313" key="2">
    <source>
        <dbReference type="EMBL" id="KAG7546594.1"/>
    </source>
</evidence>
<dbReference type="AlphaFoldDB" id="A0A8T1YKN5"/>
<keyword evidence="3" id="KW-1185">Reference proteome</keyword>
<dbReference type="CDD" id="cd22160">
    <property type="entry name" value="F-box_AtFBL13-like"/>
    <property type="match status" value="1"/>
</dbReference>
<accession>A0A8T1YKN5</accession>
<sequence>MESAPVDYMLFPNFDDWTIHARPANAMYDFTKTSVVLVGDQKTLKEVELLLKKHKQMVEGYARRMKLKGIVRDTNSLSSSDENGPKGDNGLDFDEKFCDDDVDMGEATNAPPLSSSSISLFACKAEYFILDSSSASFDFSWIFEFGTRMDRINGLSDDIICHILSFLPLKEATSTSVLSMRWRYLFAFRPNLCLDDQEVGGGESFIDFVDRVLAVSGNFPIRNFSIKCRMSIDTGHVTRWMIDVLKHGVSNLDIDIIAQDVVLVPLEIFTFKTLVELKLAEGFDAMIPDHVSLPSLKTLFLDSIWFYNSHYCVLGKLLSACPVLEGLTICGDSWQNPKCCRNVSSSTLKKLTIMCTERTDFWDMTFDTPSLAYLEYSDLVPRHYPFVNLESLVEAKLDLYVHDVSNPTNLIKGLRNVEVLELSSHYTNETFYAFREAIPVLSKLFRLSITTDSRHYHWKLLPILLEKSPNLETLVIKGPLYTDRYVREYGLSCPVKVLKITEYEGTFEELEQMKHFLEKLPCLELVKVRASAINDKEKSRITKYLLLVPRSSNCDIQIKFL</sequence>
<dbReference type="InterPro" id="IPR001810">
    <property type="entry name" value="F-box_dom"/>
</dbReference>
<name>A0A8T1YKN5_ARASU</name>
<dbReference type="InterPro" id="IPR053781">
    <property type="entry name" value="F-box_AtFBL13-like"/>
</dbReference>
<proteinExistence type="predicted"/>
<evidence type="ECO:0000313" key="3">
    <source>
        <dbReference type="Proteomes" id="UP000694251"/>
    </source>
</evidence>
<dbReference type="SMART" id="SM00579">
    <property type="entry name" value="FBD"/>
    <property type="match status" value="1"/>
</dbReference>
<dbReference type="Pfam" id="PF00646">
    <property type="entry name" value="F-box"/>
    <property type="match status" value="1"/>
</dbReference>
<feature type="domain" description="FBD" evidence="1">
    <location>
        <begin position="488"/>
        <end position="559"/>
    </location>
</feature>
<dbReference type="EMBL" id="JAEFBJ010000012">
    <property type="protein sequence ID" value="KAG7546594.1"/>
    <property type="molecule type" value="Genomic_DNA"/>
</dbReference>
<reference evidence="2 3" key="1">
    <citation type="submission" date="2020-12" db="EMBL/GenBank/DDBJ databases">
        <title>Concerted genomic and epigenomic changes stabilize Arabidopsis allopolyploids.</title>
        <authorList>
            <person name="Chen Z."/>
        </authorList>
    </citation>
    <scope>NUCLEOTIDE SEQUENCE [LARGE SCALE GENOMIC DNA]</scope>
    <source>
        <strain evidence="2">As9502</strain>
        <tissue evidence="2">Leaf</tissue>
    </source>
</reference>